<reference evidence="2 3" key="1">
    <citation type="submission" date="2018-06" db="EMBL/GenBank/DDBJ databases">
        <title>Genomic Encyclopedia of Archaeal and Bacterial Type Strains, Phase II (KMG-II): from individual species to whole genera.</title>
        <authorList>
            <person name="Goeker M."/>
        </authorList>
    </citation>
    <scope>NUCLEOTIDE SEQUENCE [LARGE SCALE GENOMIC DNA]</scope>
    <source>
        <strain evidence="2 3">JCM 11668</strain>
    </source>
</reference>
<sequence>MQSKNILALAAAAAVALVLISERQRQTANEDVAALQTKAAALVKDYGGGLLGVLKGAMESSGPVGAVTFCNKEAPELATEASQRSGWHIARTSLKVRNPQSAPDDYERQVMTEFVNRIAAGEPAASLKRAEIVEHNGERVFRHIQAIPTGELCLNCHGSDIKANVRAKIQELYPADQATGFKPGELRGVFTLSKTL</sequence>
<gene>
    <name evidence="2" type="ORF">BJ122_1255</name>
</gene>
<dbReference type="Pfam" id="PF11845">
    <property type="entry name" value="Tll0287-like"/>
    <property type="match status" value="1"/>
</dbReference>
<dbReference type="AlphaFoldDB" id="A0A318T9E7"/>
<dbReference type="InterPro" id="IPR021796">
    <property type="entry name" value="Tll0287-like_dom"/>
</dbReference>
<evidence type="ECO:0000313" key="3">
    <source>
        <dbReference type="Proteomes" id="UP000248148"/>
    </source>
</evidence>
<keyword evidence="3" id="KW-1185">Reference proteome</keyword>
<dbReference type="Proteomes" id="UP000248148">
    <property type="component" value="Unassembled WGS sequence"/>
</dbReference>
<name>A0A318T9E7_9BRAD</name>
<dbReference type="RefSeq" id="WP_110782248.1">
    <property type="nucleotide sequence ID" value="NZ_QJTI01000025.1"/>
</dbReference>
<accession>A0A318T9E7</accession>
<dbReference type="OrthoDB" id="9797588at2"/>
<protein>
    <submittedName>
        <fullName evidence="2">Uncharacterized protein DUF3365</fullName>
    </submittedName>
</protein>
<evidence type="ECO:0000313" key="2">
    <source>
        <dbReference type="EMBL" id="PYF01173.1"/>
    </source>
</evidence>
<dbReference type="EMBL" id="QJTI01000025">
    <property type="protein sequence ID" value="PYF01173.1"/>
    <property type="molecule type" value="Genomic_DNA"/>
</dbReference>
<evidence type="ECO:0000259" key="1">
    <source>
        <dbReference type="Pfam" id="PF11845"/>
    </source>
</evidence>
<organism evidence="2 3">
    <name type="scientific">Rhodopseudomonas faecalis</name>
    <dbReference type="NCBI Taxonomy" id="99655"/>
    <lineage>
        <taxon>Bacteria</taxon>
        <taxon>Pseudomonadati</taxon>
        <taxon>Pseudomonadota</taxon>
        <taxon>Alphaproteobacteria</taxon>
        <taxon>Hyphomicrobiales</taxon>
        <taxon>Nitrobacteraceae</taxon>
        <taxon>Rhodopseudomonas</taxon>
    </lineage>
</organism>
<comment type="caution">
    <text evidence="2">The sequence shown here is derived from an EMBL/GenBank/DDBJ whole genome shotgun (WGS) entry which is preliminary data.</text>
</comment>
<proteinExistence type="predicted"/>
<feature type="domain" description="Tll0287-like" evidence="1">
    <location>
        <begin position="22"/>
        <end position="192"/>
    </location>
</feature>